<keyword evidence="4" id="KW-1185">Reference proteome</keyword>
<dbReference type="EC" id="2.10.1.1" evidence="3"/>
<dbReference type="InterPro" id="IPR036135">
    <property type="entry name" value="MoeA_linker/N_sf"/>
</dbReference>
<dbReference type="InterPro" id="IPR008284">
    <property type="entry name" value="MoCF_biosynth_CS"/>
</dbReference>
<dbReference type="GO" id="GO:0061599">
    <property type="term" value="F:molybdopterin molybdotransferase activity"/>
    <property type="evidence" value="ECO:0007669"/>
    <property type="project" value="UniProtKB-EC"/>
</dbReference>
<dbReference type="SUPFAM" id="SSF63882">
    <property type="entry name" value="MoeA N-terminal region -like"/>
    <property type="match status" value="1"/>
</dbReference>
<dbReference type="RefSeq" id="WP_052368513.1">
    <property type="nucleotide sequence ID" value="NZ_JMIY01000001.1"/>
</dbReference>
<dbReference type="Proteomes" id="UP000027153">
    <property type="component" value="Unassembled WGS sequence"/>
</dbReference>
<dbReference type="SMART" id="SM00852">
    <property type="entry name" value="MoCF_biosynth"/>
    <property type="match status" value="1"/>
</dbReference>
<reference evidence="3 4" key="1">
    <citation type="journal article" date="2013" name="Nature">
        <title>Anaerobic oxidation of methane coupled to nitrate reduction in a novel archaeal lineage.</title>
        <authorList>
            <person name="Haroon M.F."/>
            <person name="Hu S."/>
            <person name="Shi Y."/>
            <person name="Imelfort M."/>
            <person name="Keller J."/>
            <person name="Hugenholtz P."/>
            <person name="Yuan Z."/>
            <person name="Tyson G.W."/>
        </authorList>
    </citation>
    <scope>NUCLEOTIDE SEQUENCE [LARGE SCALE GENOMIC DNA]</scope>
    <source>
        <strain evidence="3 4">ANME-2d</strain>
    </source>
</reference>
<dbReference type="PROSITE" id="PS01079">
    <property type="entry name" value="MOCF_BIOSYNTHESIS_2"/>
    <property type="match status" value="1"/>
</dbReference>
<protein>
    <submittedName>
        <fullName evidence="3">Molybdenum cofactor synthesis domain</fullName>
        <ecNumber evidence="3">2.10.1.1</ecNumber>
    </submittedName>
</protein>
<evidence type="ECO:0000259" key="2">
    <source>
        <dbReference type="SMART" id="SM00852"/>
    </source>
</evidence>
<dbReference type="NCBIfam" id="TIGR00177">
    <property type="entry name" value="molyb_syn"/>
    <property type="match status" value="1"/>
</dbReference>
<evidence type="ECO:0000313" key="4">
    <source>
        <dbReference type="Proteomes" id="UP000027153"/>
    </source>
</evidence>
<dbReference type="InterPro" id="IPR038987">
    <property type="entry name" value="MoeA-like"/>
</dbReference>
<dbReference type="InterPro" id="IPR005110">
    <property type="entry name" value="MoeA_linker/N"/>
</dbReference>
<keyword evidence="1" id="KW-0501">Molybdenum cofactor biosynthesis</keyword>
<dbReference type="Pfam" id="PF00994">
    <property type="entry name" value="MoCF_biosynth"/>
    <property type="match status" value="1"/>
</dbReference>
<gene>
    <name evidence="3" type="ORF">ANME2D_00407</name>
</gene>
<dbReference type="Gene3D" id="3.40.980.10">
    <property type="entry name" value="MoaB/Mog-like domain"/>
    <property type="match status" value="1"/>
</dbReference>
<evidence type="ECO:0000313" key="3">
    <source>
        <dbReference type="EMBL" id="KCZ73341.1"/>
    </source>
</evidence>
<dbReference type="PANTHER" id="PTHR10192">
    <property type="entry name" value="MOLYBDOPTERIN BIOSYNTHESIS PROTEIN"/>
    <property type="match status" value="1"/>
</dbReference>
<dbReference type="InterPro" id="IPR001453">
    <property type="entry name" value="MoaB/Mog_dom"/>
</dbReference>
<dbReference type="InterPro" id="IPR036425">
    <property type="entry name" value="MoaB/Mog-like_dom_sf"/>
</dbReference>
<proteinExistence type="predicted"/>
<feature type="domain" description="MoaB/Mog" evidence="2">
    <location>
        <begin position="176"/>
        <end position="306"/>
    </location>
</feature>
<dbReference type="Gene3D" id="3.90.105.10">
    <property type="entry name" value="Molybdopterin biosynthesis moea protein, domain 2"/>
    <property type="match status" value="1"/>
</dbReference>
<dbReference type="Gene3D" id="2.170.190.11">
    <property type="entry name" value="Molybdopterin biosynthesis moea protein, domain 3"/>
    <property type="match status" value="1"/>
</dbReference>
<dbReference type="GO" id="GO:0005829">
    <property type="term" value="C:cytosol"/>
    <property type="evidence" value="ECO:0007669"/>
    <property type="project" value="TreeGrafter"/>
</dbReference>
<evidence type="ECO:0000256" key="1">
    <source>
        <dbReference type="ARBA" id="ARBA00023150"/>
    </source>
</evidence>
<organism evidence="3 4">
    <name type="scientific">Candidatus Methanoperedens nitratireducens</name>
    <dbReference type="NCBI Taxonomy" id="1392998"/>
    <lineage>
        <taxon>Archaea</taxon>
        <taxon>Methanobacteriati</taxon>
        <taxon>Methanobacteriota</taxon>
        <taxon>Stenosarchaea group</taxon>
        <taxon>Methanomicrobia</taxon>
        <taxon>Methanosarcinales</taxon>
        <taxon>ANME-2 cluster</taxon>
        <taxon>Candidatus Methanoperedentaceae</taxon>
        <taxon>Candidatus Methanoperedens</taxon>
    </lineage>
</organism>
<comment type="caution">
    <text evidence="3">The sequence shown here is derived from an EMBL/GenBank/DDBJ whole genome shotgun (WGS) entry which is preliminary data.</text>
</comment>
<name>A0A062V2M2_9EURY</name>
<dbReference type="CDD" id="cd00887">
    <property type="entry name" value="MoeA"/>
    <property type="match status" value="1"/>
</dbReference>
<dbReference type="GO" id="GO:0006777">
    <property type="term" value="P:Mo-molybdopterin cofactor biosynthetic process"/>
    <property type="evidence" value="ECO:0007669"/>
    <property type="project" value="UniProtKB-KW"/>
</dbReference>
<sequence>MNSQIALSEALEKIKELKDIFYFRREAGQVDLNDSVGRELSETIFANSISPELDIAAMDGFAVRSDDGYPLRISGSAYAGDRIVNMNRGEAISIATGAFLPRGADAVLKIEDARIKDDLLYGKSLKRWENVFRAGSDYSAGDKIFEKNHRIMPQSAALLYSLGIEKVPVYKKIRAGIISTGTEIHNGMIKNTNAMLIHGFMKELGCESTFIGTVPDEYDRTKELLLDSAGRYDTVFTTGGVSVGERDYVADIIAEAGELMFHRVAIRPGKPIAVGILNDTPVFALPGKPTGAFAALEMVVRSYFTDIPRATSEITINEDVVLQERGFNYILFVKISKTKNTANTMGYDGSEMKLFDKEYKTAIISASPRSTIVDGYVITDRDIEKGEQVKVYLFS</sequence>
<keyword evidence="3" id="KW-0808">Transferase</keyword>
<dbReference type="Pfam" id="PF03453">
    <property type="entry name" value="MoeA_N"/>
    <property type="match status" value="1"/>
</dbReference>
<accession>A0A062V2M2</accession>
<dbReference type="SUPFAM" id="SSF53218">
    <property type="entry name" value="Molybdenum cofactor biosynthesis proteins"/>
    <property type="match status" value="1"/>
</dbReference>
<dbReference type="EMBL" id="JMIY01000001">
    <property type="protein sequence ID" value="KCZ73341.1"/>
    <property type="molecule type" value="Genomic_DNA"/>
</dbReference>
<dbReference type="OrthoDB" id="31371at2157"/>
<dbReference type="PANTHER" id="PTHR10192:SF5">
    <property type="entry name" value="GEPHYRIN"/>
    <property type="match status" value="1"/>
</dbReference>
<dbReference type="AlphaFoldDB" id="A0A062V2M2"/>